<dbReference type="AlphaFoldDB" id="A0A9J6ZAU1"/>
<dbReference type="EC" id="3.5.1.88" evidence="6"/>
<dbReference type="NCBIfam" id="TIGR00079">
    <property type="entry name" value="pept_deformyl"/>
    <property type="match status" value="1"/>
</dbReference>
<gene>
    <name evidence="6 7" type="primary">def</name>
    <name evidence="7" type="ORF">NAG76_15750</name>
</gene>
<feature type="active site" evidence="6">
    <location>
        <position position="133"/>
    </location>
</feature>
<dbReference type="Proteomes" id="UP001056756">
    <property type="component" value="Chromosome"/>
</dbReference>
<organism evidence="7 8">
    <name type="scientific">Candidatus Pristimantibacillus lignocellulolyticus</name>
    <dbReference type="NCBI Taxonomy" id="2994561"/>
    <lineage>
        <taxon>Bacteria</taxon>
        <taxon>Bacillati</taxon>
        <taxon>Bacillota</taxon>
        <taxon>Bacilli</taxon>
        <taxon>Bacillales</taxon>
        <taxon>Paenibacillaceae</taxon>
        <taxon>Candidatus Pristimantibacillus</taxon>
    </lineage>
</organism>
<evidence type="ECO:0000256" key="2">
    <source>
        <dbReference type="ARBA" id="ARBA00022723"/>
    </source>
</evidence>
<evidence type="ECO:0000313" key="7">
    <source>
        <dbReference type="EMBL" id="URN93277.1"/>
    </source>
</evidence>
<dbReference type="PANTHER" id="PTHR10458">
    <property type="entry name" value="PEPTIDE DEFORMYLASE"/>
    <property type="match status" value="1"/>
</dbReference>
<dbReference type="PIRSF" id="PIRSF004749">
    <property type="entry name" value="Pep_def"/>
    <property type="match status" value="1"/>
</dbReference>
<dbReference type="HAMAP" id="MF_00163">
    <property type="entry name" value="Pep_deformylase"/>
    <property type="match status" value="1"/>
</dbReference>
<keyword evidence="5 6" id="KW-0408">Iron</keyword>
<dbReference type="FunFam" id="3.90.45.10:FF:000005">
    <property type="entry name" value="Peptide deformylase"/>
    <property type="match status" value="1"/>
</dbReference>
<comment type="function">
    <text evidence="6">Removes the formyl group from the N-terminal Met of newly synthesized proteins. Requires at least a dipeptide for an efficient rate of reaction. N-terminal L-methionine is a prerequisite for activity but the enzyme has broad specificity at other positions.</text>
</comment>
<sequence>MSIRLIVKEPDQVLRDIAKPVTKFNSNLKKLLKDMAETMYDADGVGLAAPQIGISKRVIVVDVGDENGLVEMVNPVIIERDGEQLGPEGCLSIPNINGEVLRADRIVVQGQNSDGEIFTVEATGYFSRAFQHEVDHLNGVLFTDIALNTYDISDQVRKGGER</sequence>
<dbReference type="InterPro" id="IPR023635">
    <property type="entry name" value="Peptide_deformylase"/>
</dbReference>
<comment type="similarity">
    <text evidence="1 6">Belongs to the polypeptide deformylase family.</text>
</comment>
<dbReference type="InterPro" id="IPR036821">
    <property type="entry name" value="Peptide_deformylase_sf"/>
</dbReference>
<dbReference type="Gene3D" id="3.90.45.10">
    <property type="entry name" value="Peptide deformylase"/>
    <property type="match status" value="1"/>
</dbReference>
<feature type="binding site" evidence="6">
    <location>
        <position position="132"/>
    </location>
    <ligand>
        <name>Fe cation</name>
        <dbReference type="ChEBI" id="CHEBI:24875"/>
    </ligand>
</feature>
<name>A0A9J6ZAU1_9BACL</name>
<accession>A0A9J6ZAU1</accession>
<dbReference type="EMBL" id="CP097899">
    <property type="protein sequence ID" value="URN93277.1"/>
    <property type="molecule type" value="Genomic_DNA"/>
</dbReference>
<reference evidence="7" key="1">
    <citation type="submission" date="2022-05" db="EMBL/GenBank/DDBJ databases">
        <title>Novel bacterial taxa in a minimal lignocellulolytic consortium and its capacity to transform plastics disclosed by genome-resolved metagenomics.</title>
        <authorList>
            <person name="Rodriguez C.A.D."/>
            <person name="Diaz-Garcia L."/>
            <person name="Herrera K."/>
            <person name="Tarazona N.A."/>
            <person name="Sproer C."/>
            <person name="Overmann J."/>
            <person name="Jimenez D.J."/>
        </authorList>
    </citation>
    <scope>NUCLEOTIDE SEQUENCE</scope>
    <source>
        <strain evidence="7">MAG5</strain>
    </source>
</reference>
<keyword evidence="3 6" id="KW-0378">Hydrolase</keyword>
<evidence type="ECO:0000256" key="6">
    <source>
        <dbReference type="HAMAP-Rule" id="MF_00163"/>
    </source>
</evidence>
<dbReference type="SUPFAM" id="SSF56420">
    <property type="entry name" value="Peptide deformylase"/>
    <property type="match status" value="1"/>
</dbReference>
<dbReference type="NCBIfam" id="NF001159">
    <property type="entry name" value="PRK00150.1-3"/>
    <property type="match status" value="1"/>
</dbReference>
<dbReference type="GO" id="GO:0042586">
    <property type="term" value="F:peptide deformylase activity"/>
    <property type="evidence" value="ECO:0007669"/>
    <property type="project" value="UniProtKB-UniRule"/>
</dbReference>
<dbReference type="KEGG" id="plig:NAG76_15750"/>
<evidence type="ECO:0000313" key="8">
    <source>
        <dbReference type="Proteomes" id="UP001056756"/>
    </source>
</evidence>
<evidence type="ECO:0000256" key="4">
    <source>
        <dbReference type="ARBA" id="ARBA00022917"/>
    </source>
</evidence>
<dbReference type="GO" id="GO:0006412">
    <property type="term" value="P:translation"/>
    <property type="evidence" value="ECO:0007669"/>
    <property type="project" value="UniProtKB-UniRule"/>
</dbReference>
<evidence type="ECO:0000256" key="1">
    <source>
        <dbReference type="ARBA" id="ARBA00010759"/>
    </source>
</evidence>
<dbReference type="Pfam" id="PF01327">
    <property type="entry name" value="Pep_deformylase"/>
    <property type="match status" value="1"/>
</dbReference>
<feature type="binding site" evidence="6">
    <location>
        <position position="136"/>
    </location>
    <ligand>
        <name>Fe cation</name>
        <dbReference type="ChEBI" id="CHEBI:24875"/>
    </ligand>
</feature>
<evidence type="ECO:0000256" key="5">
    <source>
        <dbReference type="ARBA" id="ARBA00023004"/>
    </source>
</evidence>
<keyword evidence="2 6" id="KW-0479">Metal-binding</keyword>
<feature type="binding site" evidence="6">
    <location>
        <position position="90"/>
    </location>
    <ligand>
        <name>Fe cation</name>
        <dbReference type="ChEBI" id="CHEBI:24875"/>
    </ligand>
</feature>
<dbReference type="PANTHER" id="PTHR10458:SF22">
    <property type="entry name" value="PEPTIDE DEFORMYLASE"/>
    <property type="match status" value="1"/>
</dbReference>
<protein>
    <recommendedName>
        <fullName evidence="6">Peptide deformylase</fullName>
        <shortName evidence="6">PDF</shortName>
        <ecNumber evidence="6">3.5.1.88</ecNumber>
    </recommendedName>
    <alternativeName>
        <fullName evidence="6">Polypeptide deformylase</fullName>
    </alternativeName>
</protein>
<comment type="cofactor">
    <cofactor evidence="6">
        <name>Fe(2+)</name>
        <dbReference type="ChEBI" id="CHEBI:29033"/>
    </cofactor>
    <text evidence="6">Binds 1 Fe(2+) ion.</text>
</comment>
<dbReference type="PRINTS" id="PR01576">
    <property type="entry name" value="PDEFORMYLASE"/>
</dbReference>
<keyword evidence="4 6" id="KW-0648">Protein biosynthesis</keyword>
<comment type="catalytic activity">
    <reaction evidence="6">
        <text>N-terminal N-formyl-L-methionyl-[peptide] + H2O = N-terminal L-methionyl-[peptide] + formate</text>
        <dbReference type="Rhea" id="RHEA:24420"/>
        <dbReference type="Rhea" id="RHEA-COMP:10639"/>
        <dbReference type="Rhea" id="RHEA-COMP:10640"/>
        <dbReference type="ChEBI" id="CHEBI:15377"/>
        <dbReference type="ChEBI" id="CHEBI:15740"/>
        <dbReference type="ChEBI" id="CHEBI:49298"/>
        <dbReference type="ChEBI" id="CHEBI:64731"/>
        <dbReference type="EC" id="3.5.1.88"/>
    </reaction>
</comment>
<evidence type="ECO:0000256" key="3">
    <source>
        <dbReference type="ARBA" id="ARBA00022801"/>
    </source>
</evidence>
<dbReference type="CDD" id="cd00487">
    <property type="entry name" value="Pep_deformylase"/>
    <property type="match status" value="1"/>
</dbReference>
<proteinExistence type="inferred from homology"/>
<dbReference type="GO" id="GO:0046872">
    <property type="term" value="F:metal ion binding"/>
    <property type="evidence" value="ECO:0007669"/>
    <property type="project" value="UniProtKB-KW"/>
</dbReference>